<keyword evidence="3" id="KW-0202">Cytokine</keyword>
<dbReference type="GO" id="GO:0005125">
    <property type="term" value="F:cytokine activity"/>
    <property type="evidence" value="ECO:0007669"/>
    <property type="project" value="UniProtKB-KW"/>
</dbReference>
<dbReference type="Proteomes" id="UP000886700">
    <property type="component" value="Unplaced"/>
</dbReference>
<dbReference type="GO" id="GO:0006955">
    <property type="term" value="P:immune response"/>
    <property type="evidence" value="ECO:0007669"/>
    <property type="project" value="InterPro"/>
</dbReference>
<dbReference type="InterPro" id="IPR008983">
    <property type="entry name" value="Tumour_necrosis_fac-like_dom"/>
</dbReference>
<dbReference type="GO" id="GO:0016020">
    <property type="term" value="C:membrane"/>
    <property type="evidence" value="ECO:0007669"/>
    <property type="project" value="UniProtKB-SubCell"/>
</dbReference>
<dbReference type="PANTHER" id="PTHR11471">
    <property type="entry name" value="TUMOR NECROSIS FACTOR FAMILY MEMBER"/>
    <property type="match status" value="1"/>
</dbReference>
<evidence type="ECO:0000256" key="6">
    <source>
        <dbReference type="SAM" id="Phobius"/>
    </source>
</evidence>
<protein>
    <submittedName>
        <fullName evidence="9">Tumor necrosis factor ligand superfamily member 14</fullName>
    </submittedName>
</protein>
<dbReference type="OrthoDB" id="6116320at2759"/>
<evidence type="ECO:0000256" key="2">
    <source>
        <dbReference type="ARBA" id="ARBA00008670"/>
    </source>
</evidence>
<dbReference type="SUPFAM" id="SSF49842">
    <property type="entry name" value="TNF-like"/>
    <property type="match status" value="1"/>
</dbReference>
<feature type="domain" description="THD" evidence="7">
    <location>
        <begin position="296"/>
        <end position="443"/>
    </location>
</feature>
<comment type="similarity">
    <text evidence="2">Belongs to the tumor necrosis factor family.</text>
</comment>
<dbReference type="Pfam" id="PF00229">
    <property type="entry name" value="TNF"/>
    <property type="match status" value="1"/>
</dbReference>
<dbReference type="GeneID" id="101824990"/>
<evidence type="ECO:0000313" key="9">
    <source>
        <dbReference type="RefSeq" id="XP_005081403.2"/>
    </source>
</evidence>
<feature type="compositionally biased region" description="Gly residues" evidence="5">
    <location>
        <begin position="135"/>
        <end position="147"/>
    </location>
</feature>
<evidence type="ECO:0000256" key="5">
    <source>
        <dbReference type="SAM" id="MobiDB-lite"/>
    </source>
</evidence>
<keyword evidence="8" id="KW-1185">Reference proteome</keyword>
<reference evidence="9" key="1">
    <citation type="submission" date="2025-08" db="UniProtKB">
        <authorList>
            <consortium name="RefSeq"/>
        </authorList>
    </citation>
    <scope>IDENTIFICATION</scope>
    <source>
        <tissue evidence="9">Liver</tissue>
    </source>
</reference>
<gene>
    <name evidence="9" type="primary">Tnfsf14</name>
</gene>
<dbReference type="GO" id="GO:0005615">
    <property type="term" value="C:extracellular space"/>
    <property type="evidence" value="ECO:0007669"/>
    <property type="project" value="UniProtKB-KW"/>
</dbReference>
<dbReference type="AlphaFoldDB" id="A0A1U7QLD0"/>
<feature type="region of interest" description="Disordered" evidence="5">
    <location>
        <begin position="131"/>
        <end position="151"/>
    </location>
</feature>
<dbReference type="STRING" id="10036.ENSMAUP00000023973"/>
<keyword evidence="4 6" id="KW-0472">Membrane</keyword>
<dbReference type="PANTHER" id="PTHR11471:SF34">
    <property type="entry name" value="TUMOR NECROSIS FACTOR LIGAND SUPERFAMILY MEMBER 14"/>
    <property type="match status" value="1"/>
</dbReference>
<name>A0A1U7QLD0_MESAU</name>
<evidence type="ECO:0000313" key="8">
    <source>
        <dbReference type="Proteomes" id="UP000886700"/>
    </source>
</evidence>
<dbReference type="RefSeq" id="XP_005081403.2">
    <property type="nucleotide sequence ID" value="XM_005081346.4"/>
</dbReference>
<dbReference type="PROSITE" id="PS50049">
    <property type="entry name" value="THD_2"/>
    <property type="match status" value="1"/>
</dbReference>
<dbReference type="GO" id="GO:0005164">
    <property type="term" value="F:tumor necrosis factor receptor binding"/>
    <property type="evidence" value="ECO:0007669"/>
    <property type="project" value="InterPro"/>
</dbReference>
<comment type="subcellular location">
    <subcellularLocation>
        <location evidence="1">Membrane</location>
    </subcellularLocation>
</comment>
<evidence type="ECO:0000259" key="7">
    <source>
        <dbReference type="PROSITE" id="PS50049"/>
    </source>
</evidence>
<dbReference type="SMART" id="SM00207">
    <property type="entry name" value="TNF"/>
    <property type="match status" value="1"/>
</dbReference>
<proteinExistence type="inferred from homology"/>
<dbReference type="InterPro" id="IPR006052">
    <property type="entry name" value="TNF_dom"/>
</dbReference>
<dbReference type="Gene3D" id="2.60.120.40">
    <property type="match status" value="1"/>
</dbReference>
<evidence type="ECO:0000256" key="1">
    <source>
        <dbReference type="ARBA" id="ARBA00004370"/>
    </source>
</evidence>
<dbReference type="KEGG" id="maua:101824990"/>
<evidence type="ECO:0000256" key="4">
    <source>
        <dbReference type="ARBA" id="ARBA00023136"/>
    </source>
</evidence>
<sequence>MDGAHYSTCVHIWACIHLRKCMCACTRLHAVTHKNIYPRVHTCTNLSVPCMPTAMHLHVRLHPYARIKACTQRRVLACVPAHMHELQACTEPTEALLRGNRTTKPVNRGCPVHLHLSHIFWKVSDGVSESELGAGPSGGTGRRGGAWGKQSRGTKVGFKVSLGGRRRLLQFAKPEHWAIVVSSGGEELRLASPVPGLLGLSCSGMESVVQPSVFVVDGQTDIPFRRLGQNHRRQRCGIAQVNLALILLLGVGLATQGWFLLRLHQRVGDTVARLPERDTGSWEKLAQDRRSHRANPAAHLTGANASLIGKGGPLLWETQLGLAFLRGLEYHNGALVTTEAGYYYVYSKVQLSGVGCPQGLANGLPITHGLYKRTSRYPKELELLVSRRSPCGRANSSRVWWDSSFLGGVVHLEAGEEVVVRVPGDRLVRPRDGTRSYFGAFMI</sequence>
<dbReference type="eggNOG" id="ENOG502RZ4W">
    <property type="taxonomic scope" value="Eukaryota"/>
</dbReference>
<keyword evidence="6" id="KW-0812">Transmembrane</keyword>
<feature type="transmembrane region" description="Helical" evidence="6">
    <location>
        <begin position="241"/>
        <end position="261"/>
    </location>
</feature>
<organism evidence="8 9">
    <name type="scientific">Mesocricetus auratus</name>
    <name type="common">Golden hamster</name>
    <dbReference type="NCBI Taxonomy" id="10036"/>
    <lineage>
        <taxon>Eukaryota</taxon>
        <taxon>Metazoa</taxon>
        <taxon>Chordata</taxon>
        <taxon>Craniata</taxon>
        <taxon>Vertebrata</taxon>
        <taxon>Euteleostomi</taxon>
        <taxon>Mammalia</taxon>
        <taxon>Eutheria</taxon>
        <taxon>Euarchontoglires</taxon>
        <taxon>Glires</taxon>
        <taxon>Rodentia</taxon>
        <taxon>Myomorpha</taxon>
        <taxon>Muroidea</taxon>
        <taxon>Cricetidae</taxon>
        <taxon>Cricetinae</taxon>
        <taxon>Mesocricetus</taxon>
    </lineage>
</organism>
<dbReference type="CDD" id="cd00184">
    <property type="entry name" value="TNF"/>
    <property type="match status" value="1"/>
</dbReference>
<evidence type="ECO:0000256" key="3">
    <source>
        <dbReference type="ARBA" id="ARBA00022514"/>
    </source>
</evidence>
<accession>A0A1U7QLD0</accession>
<dbReference type="CTD" id="8740"/>
<keyword evidence="6" id="KW-1133">Transmembrane helix</keyword>